<evidence type="ECO:0000256" key="2">
    <source>
        <dbReference type="ARBA" id="ARBA00023295"/>
    </source>
</evidence>
<feature type="signal peptide" evidence="4">
    <location>
        <begin position="1"/>
        <end position="22"/>
    </location>
</feature>
<reference evidence="7" key="1">
    <citation type="submission" date="2023-07" db="EMBL/GenBank/DDBJ databases">
        <title>30 novel species of actinomycetes from the DSMZ collection.</title>
        <authorList>
            <person name="Nouioui I."/>
        </authorList>
    </citation>
    <scope>NUCLEOTIDE SEQUENCE [LARGE SCALE GENOMIC DNA]</scope>
    <source>
        <strain evidence="7">DSM 44399</strain>
    </source>
</reference>
<feature type="active site" description="Proton donor" evidence="3">
    <location>
        <position position="326"/>
    </location>
</feature>
<dbReference type="InterPro" id="IPR008979">
    <property type="entry name" value="Galactose-bd-like_sf"/>
</dbReference>
<dbReference type="Pfam" id="PF02156">
    <property type="entry name" value="Glyco_hydro_26"/>
    <property type="match status" value="1"/>
</dbReference>
<evidence type="ECO:0000313" key="6">
    <source>
        <dbReference type="EMBL" id="MDT0261410.1"/>
    </source>
</evidence>
<organism evidence="6 7">
    <name type="scientific">Jatrophihabitans lederbergiae</name>
    <dbReference type="NCBI Taxonomy" id="3075547"/>
    <lineage>
        <taxon>Bacteria</taxon>
        <taxon>Bacillati</taxon>
        <taxon>Actinomycetota</taxon>
        <taxon>Actinomycetes</taxon>
        <taxon>Jatrophihabitantales</taxon>
        <taxon>Jatrophihabitantaceae</taxon>
        <taxon>Jatrophihabitans</taxon>
    </lineage>
</organism>
<protein>
    <submittedName>
        <fullName evidence="6">Glycosyl hydrolase</fullName>
    </submittedName>
</protein>
<feature type="chain" id="PRO_5045687739" evidence="4">
    <location>
        <begin position="23"/>
        <end position="511"/>
    </location>
</feature>
<accession>A0ABU2J8W6</accession>
<evidence type="ECO:0000256" key="4">
    <source>
        <dbReference type="SAM" id="SignalP"/>
    </source>
</evidence>
<gene>
    <name evidence="6" type="ORF">RM423_08375</name>
</gene>
<dbReference type="Gene3D" id="3.20.20.80">
    <property type="entry name" value="Glycosidases"/>
    <property type="match status" value="1"/>
</dbReference>
<keyword evidence="4" id="KW-0732">Signal</keyword>
<dbReference type="InterPro" id="IPR022790">
    <property type="entry name" value="GH26_dom"/>
</dbReference>
<evidence type="ECO:0000259" key="5">
    <source>
        <dbReference type="PROSITE" id="PS51764"/>
    </source>
</evidence>
<proteinExistence type="inferred from homology"/>
<dbReference type="PROSITE" id="PS51764">
    <property type="entry name" value="GH26"/>
    <property type="match status" value="1"/>
</dbReference>
<keyword evidence="2 3" id="KW-0326">Glycosidase</keyword>
<dbReference type="SUPFAM" id="SSF49785">
    <property type="entry name" value="Galactose-binding domain-like"/>
    <property type="match status" value="1"/>
</dbReference>
<evidence type="ECO:0000256" key="3">
    <source>
        <dbReference type="PROSITE-ProRule" id="PRU01100"/>
    </source>
</evidence>
<dbReference type="RefSeq" id="WP_311422566.1">
    <property type="nucleotide sequence ID" value="NZ_JAVREH010000007.1"/>
</dbReference>
<dbReference type="InterPro" id="IPR017853">
    <property type="entry name" value="GH"/>
</dbReference>
<feature type="active site" description="Nucleophile" evidence="3">
    <location>
        <position position="448"/>
    </location>
</feature>
<comment type="similarity">
    <text evidence="3">Belongs to the glycosyl hydrolase 26 family.</text>
</comment>
<name>A0ABU2J8W6_9ACTN</name>
<sequence>MLTSLTAVIASSVVVLAQTASAVEDVQNGTFETGTSGWLATPKDDGSAPAALSRVSGGHTGSYAARVSNTSATAATTVLNDAPNSVPSTTAGQTYRATAWLRAAQPNTSLVLRLLEFGDNNALASSKQGEYWAADTAWHQITVDLVATRTGASIDVNALVWGLDPGQSFLVDDVSVVPLTVTVPPPSTTSSGVLPAQGTGALFGYYQSGGGDPRPMESKIGRKFDLIHHYKDFNATNNMWPTSAMLAEAAEGRTVHVGWELASYGGGYDSALQPAPAGSSTDRLGNSMKTWTYPQVINGSLDRYLDAVAAKVKAAPYKFIVDIDPEMDDRPDVGGTAKLRAAAGTRPEFAAAYRHIVDRFRARGVTNVTWAWTVSGWYATDASKTWSLEQLWPGAGYVDVIMWDPYNHSASSWRSFSQIVAPFYNAIRGGVLDRVDTSAKRLPLGLAEYGCIADPRRADWLKAIPSQARNFPALVSLGYFSSGSWGALDNDPTAIAAFGVAGKDAWLNPRS</sequence>
<dbReference type="EMBL" id="JAVREH010000007">
    <property type="protein sequence ID" value="MDT0261410.1"/>
    <property type="molecule type" value="Genomic_DNA"/>
</dbReference>
<keyword evidence="1 3" id="KW-0378">Hydrolase</keyword>
<keyword evidence="7" id="KW-1185">Reference proteome</keyword>
<dbReference type="GO" id="GO:0016787">
    <property type="term" value="F:hydrolase activity"/>
    <property type="evidence" value="ECO:0007669"/>
    <property type="project" value="UniProtKB-KW"/>
</dbReference>
<evidence type="ECO:0000313" key="7">
    <source>
        <dbReference type="Proteomes" id="UP001183176"/>
    </source>
</evidence>
<dbReference type="SUPFAM" id="SSF51445">
    <property type="entry name" value="(Trans)glycosidases"/>
    <property type="match status" value="1"/>
</dbReference>
<dbReference type="Proteomes" id="UP001183176">
    <property type="component" value="Unassembled WGS sequence"/>
</dbReference>
<evidence type="ECO:0000256" key="1">
    <source>
        <dbReference type="ARBA" id="ARBA00022801"/>
    </source>
</evidence>
<feature type="domain" description="GH26" evidence="5">
    <location>
        <begin position="184"/>
        <end position="498"/>
    </location>
</feature>
<comment type="caution">
    <text evidence="6">The sequence shown here is derived from an EMBL/GenBank/DDBJ whole genome shotgun (WGS) entry which is preliminary data.</text>
</comment>
<dbReference type="Gene3D" id="2.60.120.260">
    <property type="entry name" value="Galactose-binding domain-like"/>
    <property type="match status" value="1"/>
</dbReference>